<feature type="domain" description="Prophage endopeptidase tail N-terminal" evidence="1">
    <location>
        <begin position="71"/>
        <end position="147"/>
    </location>
</feature>
<dbReference type="Gene3D" id="6.20.110.10">
    <property type="match status" value="1"/>
</dbReference>
<dbReference type="EMBL" id="KF128112">
    <property type="protein sequence ID" value="AIA95475.1"/>
    <property type="molecule type" value="Genomic_DNA"/>
</dbReference>
<evidence type="ECO:0000259" key="1">
    <source>
        <dbReference type="Pfam" id="PF18994"/>
    </source>
</evidence>
<reference evidence="2" key="1">
    <citation type="journal article" date="2013" name="Environ. Microbiol.">
        <title>Seasonally variable intestinal metagenomes of the red palm weevil (Rhynchophorus ferrugineus).</title>
        <authorList>
            <person name="Jia S."/>
            <person name="Zhang X."/>
            <person name="Zhang G."/>
            <person name="Yin A."/>
            <person name="Zhang S."/>
            <person name="Li F."/>
            <person name="Wang L."/>
            <person name="Zhao D."/>
            <person name="Yun Q."/>
            <person name="Tala"/>
            <person name="Wang J."/>
            <person name="Sun G."/>
            <person name="Baabdullah M."/>
            <person name="Yu X."/>
            <person name="Hu S."/>
            <person name="Al-Mssallem I.S."/>
            <person name="Yu J."/>
        </authorList>
    </citation>
    <scope>NUCLEOTIDE SEQUENCE</scope>
</reference>
<evidence type="ECO:0000313" key="2">
    <source>
        <dbReference type="EMBL" id="AIA95475.1"/>
    </source>
</evidence>
<accession>A0A060CQH2</accession>
<feature type="non-terminal residue" evidence="2">
    <location>
        <position position="170"/>
    </location>
</feature>
<sequence length="170" mass="19432">MYLTQVVNGNSVTYRRASRYNLIIWSNEAILTGLTSSMGIYYNGTSTSAYVELVELENTFDPIVTVQALHVEQKAILTCFIWTSFEVQWSENSSWQITFTAYDDGTPSYDMLTSEASIFFNNQEFIIKTCETDYAKGVETKSITATHIYNELQYIRQRSSTSDTATYTMK</sequence>
<name>A0A060CQH2_9LACO</name>
<dbReference type="InterPro" id="IPR044051">
    <property type="entry name" value="Prophage_tail_N"/>
</dbReference>
<organism evidence="2">
    <name type="scientific">uncultured Lactobacillus sp</name>
    <dbReference type="NCBI Taxonomy" id="153152"/>
    <lineage>
        <taxon>Bacteria</taxon>
        <taxon>Bacillati</taxon>
        <taxon>Bacillota</taxon>
        <taxon>Bacilli</taxon>
        <taxon>Lactobacillales</taxon>
        <taxon>Lactobacillaceae</taxon>
        <taxon>Lactobacillus</taxon>
        <taxon>environmental samples</taxon>
    </lineage>
</organism>
<dbReference type="AlphaFoldDB" id="A0A060CQH2"/>
<protein>
    <submittedName>
        <fullName evidence="2">DUF1142</fullName>
    </submittedName>
</protein>
<proteinExistence type="predicted"/>
<dbReference type="Pfam" id="PF18994">
    <property type="entry name" value="Prophage_tailD1"/>
    <property type="match status" value="1"/>
</dbReference>